<dbReference type="AlphaFoldDB" id="A0A1V8SDQ5"/>
<organism evidence="2 3">
    <name type="scientific">Cryoendolithus antarcticus</name>
    <dbReference type="NCBI Taxonomy" id="1507870"/>
    <lineage>
        <taxon>Eukaryota</taxon>
        <taxon>Fungi</taxon>
        <taxon>Dikarya</taxon>
        <taxon>Ascomycota</taxon>
        <taxon>Pezizomycotina</taxon>
        <taxon>Dothideomycetes</taxon>
        <taxon>Dothideomycetidae</taxon>
        <taxon>Cladosporiales</taxon>
        <taxon>Cladosporiaceae</taxon>
        <taxon>Cryoendolithus</taxon>
    </lineage>
</organism>
<accession>A0A1V8SDQ5</accession>
<dbReference type="EMBL" id="NAJO01000055">
    <property type="protein sequence ID" value="OQN97282.1"/>
    <property type="molecule type" value="Genomic_DNA"/>
</dbReference>
<evidence type="ECO:0000313" key="3">
    <source>
        <dbReference type="Proteomes" id="UP000192596"/>
    </source>
</evidence>
<keyword evidence="3" id="KW-1185">Reference proteome</keyword>
<name>A0A1V8SDQ5_9PEZI</name>
<proteinExistence type="predicted"/>
<feature type="compositionally biased region" description="Polar residues" evidence="1">
    <location>
        <begin position="405"/>
        <end position="435"/>
    </location>
</feature>
<feature type="compositionally biased region" description="Acidic residues" evidence="1">
    <location>
        <begin position="245"/>
        <end position="254"/>
    </location>
</feature>
<feature type="compositionally biased region" description="Polar residues" evidence="1">
    <location>
        <begin position="264"/>
        <end position="274"/>
    </location>
</feature>
<feature type="region of interest" description="Disordered" evidence="1">
    <location>
        <begin position="515"/>
        <end position="535"/>
    </location>
</feature>
<dbReference type="OrthoDB" id="5430111at2759"/>
<feature type="region of interest" description="Disordered" evidence="1">
    <location>
        <begin position="108"/>
        <end position="303"/>
    </location>
</feature>
<comment type="caution">
    <text evidence="2">The sequence shown here is derived from an EMBL/GenBank/DDBJ whole genome shotgun (WGS) entry which is preliminary data.</text>
</comment>
<dbReference type="InParanoid" id="A0A1V8SDQ5"/>
<reference evidence="3" key="1">
    <citation type="submission" date="2017-03" db="EMBL/GenBank/DDBJ databases">
        <title>Genomes of endolithic fungi from Antarctica.</title>
        <authorList>
            <person name="Coleine C."/>
            <person name="Masonjones S."/>
            <person name="Stajich J.E."/>
        </authorList>
    </citation>
    <scope>NUCLEOTIDE SEQUENCE [LARGE SCALE GENOMIC DNA]</scope>
    <source>
        <strain evidence="3">CCFEE 5527</strain>
    </source>
</reference>
<feature type="compositionally biased region" description="Basic and acidic residues" evidence="1">
    <location>
        <begin position="108"/>
        <end position="128"/>
    </location>
</feature>
<feature type="compositionally biased region" description="Polar residues" evidence="1">
    <location>
        <begin position="515"/>
        <end position="525"/>
    </location>
</feature>
<feature type="region of interest" description="Disordered" evidence="1">
    <location>
        <begin position="1"/>
        <end position="90"/>
    </location>
</feature>
<dbReference type="Proteomes" id="UP000192596">
    <property type="component" value="Unassembled WGS sequence"/>
</dbReference>
<protein>
    <submittedName>
        <fullName evidence="2">Uncharacterized protein</fullName>
    </submittedName>
</protein>
<feature type="region of interest" description="Disordered" evidence="1">
    <location>
        <begin position="386"/>
        <end position="448"/>
    </location>
</feature>
<gene>
    <name evidence="2" type="ORF">B0A48_16346</name>
</gene>
<sequence length="635" mass="68407">MAPKRSRSRDSEKVSASPKPQRRRADRPRPSAEWVEIPPDELEPAKAPRLRGVLRGLDPKAVLTPPATKGAKTASFDDDDEELPGLRSSLREGRNTVAIYSAKYHPMDDVTRPKRAERITGRRARVDLSDDESNGTEPNLGNDDDSDVTIDDDDSGMRVGATQHSPDPGATRHSKRSEARKAVIYNAKCHPQDYALPGFRTRRLARQGATRPRSSKRSAREDEVDDVSDGHGAEVETVEISSSVEESESDAEGDQIDRPEIGNSDASQTLSASPGRSPAVPRRSYRNALPGEPRRPRLQNAASDVDAIHIGQYLTGHGYHGQDDDPLQLFAEAESPKSSRTISKAIRGAEEYLSQTIAPYGPDDPAASSEVQPSKPAALAIVRPYSTQRPATQLPADPPTRDSALESSHSPNRSPAPQRSIFRSISAPAKTSSPVRPNVPNDHDETTVPAGIDTAITDTAILSLLNTTGAVETSSNVPQTTASKANRASSAAIRTSCTIHNSKIYNSAHSRVASSTTIRRSTDGSIGSREEMPPSSHFEDAFVPDIPPGITGGYTLSQLEKPDSTTGDSLDDLTEYCNVNGIPTSAQVPIDDPRPTTSNQRPALQPIDGNISCPRSIFGPYNDETMAQPAVLKQS</sequence>
<evidence type="ECO:0000256" key="1">
    <source>
        <dbReference type="SAM" id="MobiDB-lite"/>
    </source>
</evidence>
<feature type="region of interest" description="Disordered" evidence="1">
    <location>
        <begin position="582"/>
        <end position="635"/>
    </location>
</feature>
<feature type="compositionally biased region" description="Acidic residues" evidence="1">
    <location>
        <begin position="142"/>
        <end position="154"/>
    </location>
</feature>
<evidence type="ECO:0000313" key="2">
    <source>
        <dbReference type="EMBL" id="OQN97282.1"/>
    </source>
</evidence>